<dbReference type="InterPro" id="IPR011990">
    <property type="entry name" value="TPR-like_helical_dom_sf"/>
</dbReference>
<sequence length="514" mass="56970">MKLYKLAVSLVIMIILSAGCSKFLDRPLENDVQAAKINYADLTLMYRPVAGVYRTASSGTFAKWISVAIRSVRGDEIEPGNDDAGQIAIHNFQNNVTVKSYWGINDMWISLYGVVLGANSALVELDEFAKNIPPSDAANTKLLAQYRAEVRFFRALGHYWISRYFGDIPMLGQESTDPAKLGNATKSKLEDIRKNIIEEMDFCIANLEDARPNQVAAPRQGAVTKYTALMLKAKVAMDLAGNTNASPYWDVVLETTNQIVNSHKFTLFGDYYQLFKKPGKLCDEAILEFQYSDFGTETGDVVTSGGSNESWGNFYLFQGPENTFGTPITGPGWMVPTQKAVDFLTARNDALRLKTAIQYCGVNGEPGTVTVTPDGDPVSGNGARKKYFNGKSYFPKSQMTAGRQDYGSNNNVRIFRYAEALLMNAEAKVRKGQNGDGPLNEVRLRVNLGPLTNATLQQVLDERRAELICEWWGERFNDLLRTDQAATVLPGFIKGKSEFLPIPQAQEDVNSNLK</sequence>
<reference evidence="7 8" key="1">
    <citation type="submission" date="2016-11" db="EMBL/GenBank/DDBJ databases">
        <authorList>
            <person name="Jaros S."/>
            <person name="Januszkiewicz K."/>
            <person name="Wedrychowicz H."/>
        </authorList>
    </citation>
    <scope>NUCLEOTIDE SEQUENCE [LARGE SCALE GENOMIC DNA]</scope>
    <source>
        <strain evidence="7 8">DSM 24787</strain>
    </source>
</reference>
<dbReference type="Proteomes" id="UP000185003">
    <property type="component" value="Unassembled WGS sequence"/>
</dbReference>
<comment type="similarity">
    <text evidence="2">Belongs to the SusD family.</text>
</comment>
<dbReference type="RefSeq" id="WP_074237985.1">
    <property type="nucleotide sequence ID" value="NZ_FSRA01000001.1"/>
</dbReference>
<evidence type="ECO:0000256" key="3">
    <source>
        <dbReference type="ARBA" id="ARBA00022729"/>
    </source>
</evidence>
<keyword evidence="8" id="KW-1185">Reference proteome</keyword>
<keyword evidence="4" id="KW-0472">Membrane</keyword>
<dbReference type="Pfam" id="PF07980">
    <property type="entry name" value="SusD_RagB"/>
    <property type="match status" value="1"/>
</dbReference>
<dbReference type="EMBL" id="FSRA01000001">
    <property type="protein sequence ID" value="SIN70432.1"/>
    <property type="molecule type" value="Genomic_DNA"/>
</dbReference>
<name>A0A1N6DI16_9BACT</name>
<proteinExistence type="inferred from homology"/>
<dbReference type="InterPro" id="IPR012944">
    <property type="entry name" value="SusD_RagB_dom"/>
</dbReference>
<dbReference type="OrthoDB" id="617686at2"/>
<evidence type="ECO:0000313" key="8">
    <source>
        <dbReference type="Proteomes" id="UP000185003"/>
    </source>
</evidence>
<dbReference type="STRING" id="536979.SAMN04488055_0772"/>
<organism evidence="7 8">
    <name type="scientific">Chitinophaga niabensis</name>
    <dbReference type="NCBI Taxonomy" id="536979"/>
    <lineage>
        <taxon>Bacteria</taxon>
        <taxon>Pseudomonadati</taxon>
        <taxon>Bacteroidota</taxon>
        <taxon>Chitinophagia</taxon>
        <taxon>Chitinophagales</taxon>
        <taxon>Chitinophagaceae</taxon>
        <taxon>Chitinophaga</taxon>
    </lineage>
</organism>
<keyword evidence="5" id="KW-0998">Cell outer membrane</keyword>
<comment type="subcellular location">
    <subcellularLocation>
        <location evidence="1">Cell outer membrane</location>
    </subcellularLocation>
</comment>
<dbReference type="SUPFAM" id="SSF48452">
    <property type="entry name" value="TPR-like"/>
    <property type="match status" value="1"/>
</dbReference>
<dbReference type="Gene3D" id="1.25.40.390">
    <property type="match status" value="1"/>
</dbReference>
<evidence type="ECO:0000259" key="6">
    <source>
        <dbReference type="Pfam" id="PF07980"/>
    </source>
</evidence>
<evidence type="ECO:0000313" key="7">
    <source>
        <dbReference type="EMBL" id="SIN70432.1"/>
    </source>
</evidence>
<feature type="domain" description="RagB/SusD" evidence="6">
    <location>
        <begin position="383"/>
        <end position="486"/>
    </location>
</feature>
<keyword evidence="3" id="KW-0732">Signal</keyword>
<dbReference type="PROSITE" id="PS51257">
    <property type="entry name" value="PROKAR_LIPOPROTEIN"/>
    <property type="match status" value="1"/>
</dbReference>
<evidence type="ECO:0000256" key="1">
    <source>
        <dbReference type="ARBA" id="ARBA00004442"/>
    </source>
</evidence>
<dbReference type="GO" id="GO:0009279">
    <property type="term" value="C:cell outer membrane"/>
    <property type="evidence" value="ECO:0007669"/>
    <property type="project" value="UniProtKB-SubCell"/>
</dbReference>
<evidence type="ECO:0000256" key="5">
    <source>
        <dbReference type="ARBA" id="ARBA00023237"/>
    </source>
</evidence>
<evidence type="ECO:0000256" key="2">
    <source>
        <dbReference type="ARBA" id="ARBA00006275"/>
    </source>
</evidence>
<gene>
    <name evidence="7" type="ORF">SAMN04488055_0772</name>
</gene>
<evidence type="ECO:0000256" key="4">
    <source>
        <dbReference type="ARBA" id="ARBA00023136"/>
    </source>
</evidence>
<dbReference type="AlphaFoldDB" id="A0A1N6DI16"/>
<accession>A0A1N6DI16</accession>
<protein>
    <submittedName>
        <fullName evidence="7">SusD family protein</fullName>
    </submittedName>
</protein>